<dbReference type="AlphaFoldDB" id="A0A0G1PU98"/>
<dbReference type="Gene3D" id="3.30.70.100">
    <property type="match status" value="1"/>
</dbReference>
<accession>A0A0G1PU98</accession>
<dbReference type="GO" id="GO:0003998">
    <property type="term" value="F:acylphosphatase activity"/>
    <property type="evidence" value="ECO:0007669"/>
    <property type="project" value="UniProtKB-EC"/>
</dbReference>
<dbReference type="EC" id="3.6.1.7" evidence="2 4"/>
<dbReference type="PANTHER" id="PTHR47268">
    <property type="entry name" value="ACYLPHOSPHATASE"/>
    <property type="match status" value="1"/>
</dbReference>
<keyword evidence="4" id="KW-0378">Hydrolase</keyword>
<comment type="caution">
    <text evidence="7">The sequence shown here is derived from an EMBL/GenBank/DDBJ whole genome shotgun (WGS) entry which is preliminary data.</text>
</comment>
<feature type="active site" evidence="4">
    <location>
        <position position="19"/>
    </location>
</feature>
<feature type="active site" evidence="4">
    <location>
        <position position="37"/>
    </location>
</feature>
<evidence type="ECO:0000256" key="5">
    <source>
        <dbReference type="RuleBase" id="RU004168"/>
    </source>
</evidence>
<evidence type="ECO:0000259" key="6">
    <source>
        <dbReference type="PROSITE" id="PS51160"/>
    </source>
</evidence>
<dbReference type="PANTHER" id="PTHR47268:SF4">
    <property type="entry name" value="ACYLPHOSPHATASE"/>
    <property type="match status" value="1"/>
</dbReference>
<dbReference type="PROSITE" id="PS51160">
    <property type="entry name" value="ACYLPHOSPHATASE_3"/>
    <property type="match status" value="1"/>
</dbReference>
<dbReference type="InterPro" id="IPR001792">
    <property type="entry name" value="Acylphosphatase-like_dom"/>
</dbReference>
<evidence type="ECO:0000256" key="1">
    <source>
        <dbReference type="ARBA" id="ARBA00005614"/>
    </source>
</evidence>
<evidence type="ECO:0000256" key="4">
    <source>
        <dbReference type="PROSITE-ProRule" id="PRU00520"/>
    </source>
</evidence>
<feature type="domain" description="Acylphosphatase-like" evidence="6">
    <location>
        <begin position="4"/>
        <end position="89"/>
    </location>
</feature>
<proteinExistence type="inferred from homology"/>
<evidence type="ECO:0000256" key="2">
    <source>
        <dbReference type="ARBA" id="ARBA00012150"/>
    </source>
</evidence>
<organism evidence="7 8">
    <name type="scientific">Candidatus Azambacteria bacterium GW2011_GWB1_46_27</name>
    <dbReference type="NCBI Taxonomy" id="1618617"/>
    <lineage>
        <taxon>Bacteria</taxon>
        <taxon>Candidatus Azamiibacteriota</taxon>
    </lineage>
</organism>
<comment type="similarity">
    <text evidence="1 5">Belongs to the acylphosphatase family.</text>
</comment>
<dbReference type="InterPro" id="IPR017968">
    <property type="entry name" value="Acylphosphatase_CS"/>
</dbReference>
<dbReference type="SUPFAM" id="SSF54975">
    <property type="entry name" value="Acylphosphatase/BLUF domain-like"/>
    <property type="match status" value="1"/>
</dbReference>
<evidence type="ECO:0000313" key="8">
    <source>
        <dbReference type="Proteomes" id="UP000034067"/>
    </source>
</evidence>
<dbReference type="EMBL" id="LCMJ01000006">
    <property type="protein sequence ID" value="KKU36396.1"/>
    <property type="molecule type" value="Genomic_DNA"/>
</dbReference>
<reference evidence="7 8" key="1">
    <citation type="journal article" date="2015" name="Nature">
        <title>rRNA introns, odd ribosomes, and small enigmatic genomes across a large radiation of phyla.</title>
        <authorList>
            <person name="Brown C.T."/>
            <person name="Hug L.A."/>
            <person name="Thomas B.C."/>
            <person name="Sharon I."/>
            <person name="Castelle C.J."/>
            <person name="Singh A."/>
            <person name="Wilkins M.J."/>
            <person name="Williams K.H."/>
            <person name="Banfield J.F."/>
        </authorList>
    </citation>
    <scope>NUCLEOTIDE SEQUENCE [LARGE SCALE GENOMIC DNA]</scope>
</reference>
<dbReference type="InterPro" id="IPR036046">
    <property type="entry name" value="Acylphosphatase-like_dom_sf"/>
</dbReference>
<dbReference type="PROSITE" id="PS00150">
    <property type="entry name" value="ACYLPHOSPHATASE_1"/>
    <property type="match status" value="1"/>
</dbReference>
<dbReference type="Pfam" id="PF00708">
    <property type="entry name" value="Acylphosphatase"/>
    <property type="match status" value="1"/>
</dbReference>
<evidence type="ECO:0000313" key="7">
    <source>
        <dbReference type="EMBL" id="KKU36396.1"/>
    </source>
</evidence>
<protein>
    <recommendedName>
        <fullName evidence="2 4">acylphosphatase</fullName>
        <ecNumber evidence="2 4">3.6.1.7</ecNumber>
    </recommendedName>
</protein>
<gene>
    <name evidence="7" type="ORF">UX48_C0006G0018</name>
</gene>
<evidence type="ECO:0000256" key="3">
    <source>
        <dbReference type="ARBA" id="ARBA00047645"/>
    </source>
</evidence>
<sequence length="89" mass="10092">MKKRITIIIYGLVQGVFFRVEAKEKAKLLGLVGWSGNEDGNVKIVAEGEEGALNQLLEWCRKGPSGARIDKVEVNWQEATQEFERFRIV</sequence>
<comment type="catalytic activity">
    <reaction evidence="3 4">
        <text>an acyl phosphate + H2O = a carboxylate + phosphate + H(+)</text>
        <dbReference type="Rhea" id="RHEA:14965"/>
        <dbReference type="ChEBI" id="CHEBI:15377"/>
        <dbReference type="ChEBI" id="CHEBI:15378"/>
        <dbReference type="ChEBI" id="CHEBI:29067"/>
        <dbReference type="ChEBI" id="CHEBI:43474"/>
        <dbReference type="ChEBI" id="CHEBI:59918"/>
        <dbReference type="EC" id="3.6.1.7"/>
    </reaction>
</comment>
<name>A0A0G1PU98_9BACT</name>
<dbReference type="InterPro" id="IPR020456">
    <property type="entry name" value="Acylphosphatase"/>
</dbReference>
<dbReference type="Proteomes" id="UP000034067">
    <property type="component" value="Unassembled WGS sequence"/>
</dbReference>